<dbReference type="Proteomes" id="UP000321567">
    <property type="component" value="Unassembled WGS sequence"/>
</dbReference>
<dbReference type="Gene3D" id="1.20.120.340">
    <property type="entry name" value="Flagellar protein FliS"/>
    <property type="match status" value="1"/>
</dbReference>
<dbReference type="InterPro" id="IPR003713">
    <property type="entry name" value="FliS"/>
</dbReference>
<evidence type="ECO:0000313" key="2">
    <source>
        <dbReference type="Proteomes" id="UP000321567"/>
    </source>
</evidence>
<proteinExistence type="predicted"/>
<reference evidence="1 2" key="1">
    <citation type="submission" date="2019-07" db="EMBL/GenBank/DDBJ databases">
        <title>Whole genome shotgun sequence of Rhodospirillum oryzae NBRC 107573.</title>
        <authorList>
            <person name="Hosoyama A."/>
            <person name="Uohara A."/>
            <person name="Ohji S."/>
            <person name="Ichikawa N."/>
        </authorList>
    </citation>
    <scope>NUCLEOTIDE SEQUENCE [LARGE SCALE GENOMIC DNA]</scope>
    <source>
        <strain evidence="1 2">NBRC 107573</strain>
    </source>
</reference>
<dbReference type="EMBL" id="BJZO01000007">
    <property type="protein sequence ID" value="GEO80340.1"/>
    <property type="molecule type" value="Genomic_DNA"/>
</dbReference>
<dbReference type="RefSeq" id="WP_147162402.1">
    <property type="nucleotide sequence ID" value="NZ_BJZO01000007.1"/>
</dbReference>
<evidence type="ECO:0008006" key="3">
    <source>
        <dbReference type="Google" id="ProtNLM"/>
    </source>
</evidence>
<keyword evidence="2" id="KW-1185">Reference proteome</keyword>
<name>A0A512H4N5_9PROT</name>
<evidence type="ECO:0000313" key="1">
    <source>
        <dbReference type="EMBL" id="GEO80340.1"/>
    </source>
</evidence>
<accession>A0A512H4N5</accession>
<comment type="caution">
    <text evidence="1">The sequence shown here is derived from an EMBL/GenBank/DDBJ whole genome shotgun (WGS) entry which is preliminary data.</text>
</comment>
<dbReference type="Pfam" id="PF02561">
    <property type="entry name" value="FliS"/>
    <property type="match status" value="1"/>
</dbReference>
<dbReference type="InterPro" id="IPR036584">
    <property type="entry name" value="FliS_sf"/>
</dbReference>
<dbReference type="GO" id="GO:0044780">
    <property type="term" value="P:bacterial-type flagellum assembly"/>
    <property type="evidence" value="ECO:0007669"/>
    <property type="project" value="InterPro"/>
</dbReference>
<gene>
    <name evidence="1" type="ORF">ROR02_04710</name>
</gene>
<dbReference type="OrthoDB" id="7365405at2"/>
<protein>
    <recommendedName>
        <fullName evidence="3">Flagellar protein FliS</fullName>
    </recommendedName>
</protein>
<dbReference type="AlphaFoldDB" id="A0A512H4N5"/>
<sequence length="143" mass="16219">MTASRSALQAYNRARGAQPPLMLTVEVYDAALTQVARAKAARVANRRDEEFRFMTKATRILSELDGCLNRRDERAQDMSKMLSRYYKQTILQLHAALRTRGESAIDRYGSVHRQILIMRDAWARLAGLPPLMVSDIPKLPMVG</sequence>
<dbReference type="SUPFAM" id="SSF101116">
    <property type="entry name" value="Flagellar export chaperone FliS"/>
    <property type="match status" value="1"/>
</dbReference>
<organism evidence="1 2">
    <name type="scientific">Pararhodospirillum oryzae</name>
    <dbReference type="NCBI Taxonomy" id="478448"/>
    <lineage>
        <taxon>Bacteria</taxon>
        <taxon>Pseudomonadati</taxon>
        <taxon>Pseudomonadota</taxon>
        <taxon>Alphaproteobacteria</taxon>
        <taxon>Rhodospirillales</taxon>
        <taxon>Rhodospirillaceae</taxon>
        <taxon>Pararhodospirillum</taxon>
    </lineage>
</organism>